<dbReference type="EMBL" id="CP011308">
    <property type="protein sequence ID" value="AKF26036.1"/>
    <property type="molecule type" value="Genomic_DNA"/>
</dbReference>
<evidence type="ECO:0000256" key="6">
    <source>
        <dbReference type="ARBA" id="ARBA00022679"/>
    </source>
</evidence>
<evidence type="ECO:0000256" key="7">
    <source>
        <dbReference type="ARBA" id="ARBA00022695"/>
    </source>
</evidence>
<dbReference type="PANTHER" id="PTHR22749">
    <property type="entry name" value="RIBOFLAVIN KINASE/FMN ADENYLYLTRANSFERASE"/>
    <property type="match status" value="1"/>
</dbReference>
<keyword evidence="5 15" id="KW-0288">FMN</keyword>
<dbReference type="Pfam" id="PF06574">
    <property type="entry name" value="FAD_syn"/>
    <property type="match status" value="1"/>
</dbReference>
<keyword evidence="7 15" id="KW-0548">Nucleotidyltransferase</keyword>
<accession>A0A7U4RRQ8</accession>
<dbReference type="InterPro" id="IPR014729">
    <property type="entry name" value="Rossmann-like_a/b/a_fold"/>
</dbReference>
<dbReference type="GO" id="GO:0003919">
    <property type="term" value="F:FMN adenylyltransferase activity"/>
    <property type="evidence" value="ECO:0007669"/>
    <property type="project" value="UniProtKB-UniRule"/>
</dbReference>
<keyword evidence="12" id="KW-0511">Multifunctional enzyme</keyword>
<dbReference type="GO" id="GO:0009231">
    <property type="term" value="P:riboflavin biosynthetic process"/>
    <property type="evidence" value="ECO:0007669"/>
    <property type="project" value="InterPro"/>
</dbReference>
<proteinExistence type="inferred from homology"/>
<organism evidence="17 18">
    <name type="scientific">Sulfurovum lithotrophicum</name>
    <dbReference type="NCBI Taxonomy" id="206403"/>
    <lineage>
        <taxon>Bacteria</taxon>
        <taxon>Pseudomonadati</taxon>
        <taxon>Campylobacterota</taxon>
        <taxon>Epsilonproteobacteria</taxon>
        <taxon>Campylobacterales</taxon>
        <taxon>Sulfurovaceae</taxon>
        <taxon>Sulfurovum</taxon>
    </lineage>
</organism>
<evidence type="ECO:0000256" key="3">
    <source>
        <dbReference type="ARBA" id="ARBA00005201"/>
    </source>
</evidence>
<evidence type="ECO:0000256" key="14">
    <source>
        <dbReference type="ARBA" id="ARBA00049494"/>
    </source>
</evidence>
<evidence type="ECO:0000259" key="16">
    <source>
        <dbReference type="SMART" id="SM00904"/>
    </source>
</evidence>
<dbReference type="SMART" id="SM00904">
    <property type="entry name" value="Flavokinase"/>
    <property type="match status" value="1"/>
</dbReference>
<comment type="similarity">
    <text evidence="15">Belongs to the ribF family.</text>
</comment>
<evidence type="ECO:0000256" key="11">
    <source>
        <dbReference type="ARBA" id="ARBA00022840"/>
    </source>
</evidence>
<dbReference type="Gene3D" id="2.40.30.30">
    <property type="entry name" value="Riboflavin kinase-like"/>
    <property type="match status" value="1"/>
</dbReference>
<evidence type="ECO:0000313" key="18">
    <source>
        <dbReference type="Proteomes" id="UP000034444"/>
    </source>
</evidence>
<dbReference type="EC" id="2.7.7.2" evidence="15"/>
<evidence type="ECO:0000256" key="8">
    <source>
        <dbReference type="ARBA" id="ARBA00022741"/>
    </source>
</evidence>
<evidence type="ECO:0000256" key="2">
    <source>
        <dbReference type="ARBA" id="ARBA00004726"/>
    </source>
</evidence>
<dbReference type="GO" id="GO:0008531">
    <property type="term" value="F:riboflavin kinase activity"/>
    <property type="evidence" value="ECO:0007669"/>
    <property type="project" value="UniProtKB-UniRule"/>
</dbReference>
<name>A0A7U4RRQ8_9BACT</name>
<comment type="function">
    <text evidence="1">Catalyzes the phosphorylation of riboflavin to FMN followed by the adenylation of FMN to FAD.</text>
</comment>
<evidence type="ECO:0000256" key="5">
    <source>
        <dbReference type="ARBA" id="ARBA00022643"/>
    </source>
</evidence>
<dbReference type="SUPFAM" id="SSF52374">
    <property type="entry name" value="Nucleotidylyl transferase"/>
    <property type="match status" value="1"/>
</dbReference>
<keyword evidence="8 15" id="KW-0547">Nucleotide-binding</keyword>
<gene>
    <name evidence="17" type="ORF">YH65_08905</name>
</gene>
<feature type="domain" description="Riboflavin kinase" evidence="16">
    <location>
        <begin position="154"/>
        <end position="276"/>
    </location>
</feature>
<dbReference type="KEGG" id="slh:YH65_08905"/>
<dbReference type="AlphaFoldDB" id="A0A7U4RRQ8"/>
<reference evidence="18" key="2">
    <citation type="journal article" date="2017" name="Stand. Genomic Sci.">
        <title>Complete genome sequence of the sulfur-oxidizing chemolithoautotrophic Sulfurovum lithotrophicum 42BKTT.</title>
        <authorList>
            <person name="Jeon W."/>
            <person name="Priscilla L."/>
            <person name="Park G."/>
            <person name="Lee H."/>
            <person name="Lee N."/>
            <person name="Lee D."/>
            <person name="Kwon H."/>
            <person name="Ahn I."/>
            <person name="Lee C."/>
            <person name="Lee H."/>
            <person name="Ahn J."/>
        </authorList>
    </citation>
    <scope>NUCLEOTIDE SEQUENCE [LARGE SCALE GENOMIC DNA]</scope>
    <source>
        <strain evidence="18">ATCC BAA-797 / 42BKT</strain>
    </source>
</reference>
<comment type="pathway">
    <text evidence="3 15">Cofactor biosynthesis; FMN biosynthesis; FMN from riboflavin (ATP route): step 1/1.</text>
</comment>
<keyword evidence="9 15" id="KW-0418">Kinase</keyword>
<comment type="pathway">
    <text evidence="2 15">Cofactor biosynthesis; FAD biosynthesis; FAD from FMN: step 1/1.</text>
</comment>
<evidence type="ECO:0000256" key="12">
    <source>
        <dbReference type="ARBA" id="ARBA00023268"/>
    </source>
</evidence>
<protein>
    <recommendedName>
        <fullName evidence="15">Riboflavin biosynthesis protein</fullName>
    </recommendedName>
    <domain>
        <recommendedName>
            <fullName evidence="15">Riboflavin kinase</fullName>
            <ecNumber evidence="15">2.7.1.26</ecNumber>
        </recommendedName>
        <alternativeName>
            <fullName evidence="15">Flavokinase</fullName>
        </alternativeName>
    </domain>
    <domain>
        <recommendedName>
            <fullName evidence="15">FMN adenylyltransferase</fullName>
            <ecNumber evidence="15">2.7.7.2</ecNumber>
        </recommendedName>
        <alternativeName>
            <fullName evidence="15">FAD pyrophosphorylase</fullName>
        </alternativeName>
        <alternativeName>
            <fullName evidence="15">FAD synthase</fullName>
        </alternativeName>
    </domain>
</protein>
<dbReference type="SUPFAM" id="SSF82114">
    <property type="entry name" value="Riboflavin kinase-like"/>
    <property type="match status" value="1"/>
</dbReference>
<keyword evidence="4 15" id="KW-0285">Flavoprotein</keyword>
<sequence length="276" mass="31013">MAHQKGNKLKIQNNIRSIAIGSFDGMHLAHRQVTADVDAIVIIERNGGYLTPGYKRSRYTDKICCFYFFDKIRSLSPRDFVAKLKEDFPHLERIVVGYDFAFGKEKAGNAETLGELFDKEVVIVNEISLEGVPVHSRTIKAYLREGNIFMANKLLGRSYAIEGRVVPGQGLGRESLVSTLNLKVEHYQLPLEGVYASRTKIGKSWHPSVSFLGHRVSTDGSFAVETHIIGEDIGSVEGQVMLEFKALLRRNRKFETLEKLKVQIEEDIANAKKCLA</sequence>
<dbReference type="InterPro" id="IPR015865">
    <property type="entry name" value="Riboflavin_kinase_bac/euk"/>
</dbReference>
<evidence type="ECO:0000256" key="1">
    <source>
        <dbReference type="ARBA" id="ARBA00002121"/>
    </source>
</evidence>
<dbReference type="UniPathway" id="UPA00277">
    <property type="reaction ID" value="UER00407"/>
</dbReference>
<dbReference type="Pfam" id="PF01687">
    <property type="entry name" value="Flavokinase"/>
    <property type="match status" value="1"/>
</dbReference>
<evidence type="ECO:0000256" key="15">
    <source>
        <dbReference type="PIRNR" id="PIRNR004491"/>
    </source>
</evidence>
<dbReference type="Proteomes" id="UP000034444">
    <property type="component" value="Chromosome"/>
</dbReference>
<dbReference type="InterPro" id="IPR002606">
    <property type="entry name" value="Riboflavin_kinase_bac"/>
</dbReference>
<dbReference type="GO" id="GO:0009398">
    <property type="term" value="P:FMN biosynthetic process"/>
    <property type="evidence" value="ECO:0007669"/>
    <property type="project" value="UniProtKB-UniRule"/>
</dbReference>
<dbReference type="InterPro" id="IPR015864">
    <property type="entry name" value="FAD_synthase"/>
</dbReference>
<dbReference type="Gene3D" id="3.40.50.620">
    <property type="entry name" value="HUPs"/>
    <property type="match status" value="1"/>
</dbReference>
<keyword evidence="18" id="KW-1185">Reference proteome</keyword>
<keyword evidence="11 15" id="KW-0067">ATP-binding</keyword>
<dbReference type="InterPro" id="IPR023468">
    <property type="entry name" value="Riboflavin_kinase"/>
</dbReference>
<dbReference type="NCBIfam" id="NF004162">
    <property type="entry name" value="PRK05627.1-5"/>
    <property type="match status" value="1"/>
</dbReference>
<evidence type="ECO:0000256" key="13">
    <source>
        <dbReference type="ARBA" id="ARBA00047880"/>
    </source>
</evidence>
<dbReference type="UniPathway" id="UPA00276">
    <property type="reaction ID" value="UER00406"/>
</dbReference>
<evidence type="ECO:0000256" key="9">
    <source>
        <dbReference type="ARBA" id="ARBA00022777"/>
    </source>
</evidence>
<dbReference type="EC" id="2.7.1.26" evidence="15"/>
<dbReference type="GO" id="GO:0005524">
    <property type="term" value="F:ATP binding"/>
    <property type="evidence" value="ECO:0007669"/>
    <property type="project" value="UniProtKB-UniRule"/>
</dbReference>
<evidence type="ECO:0000313" key="17">
    <source>
        <dbReference type="EMBL" id="AKF26036.1"/>
    </source>
</evidence>
<dbReference type="GO" id="GO:0006747">
    <property type="term" value="P:FAD biosynthetic process"/>
    <property type="evidence" value="ECO:0007669"/>
    <property type="project" value="UniProtKB-UniRule"/>
</dbReference>
<comment type="catalytic activity">
    <reaction evidence="14 15">
        <text>FMN + ATP + H(+) = FAD + diphosphate</text>
        <dbReference type="Rhea" id="RHEA:17237"/>
        <dbReference type="ChEBI" id="CHEBI:15378"/>
        <dbReference type="ChEBI" id="CHEBI:30616"/>
        <dbReference type="ChEBI" id="CHEBI:33019"/>
        <dbReference type="ChEBI" id="CHEBI:57692"/>
        <dbReference type="ChEBI" id="CHEBI:58210"/>
        <dbReference type="EC" id="2.7.7.2"/>
    </reaction>
</comment>
<dbReference type="InterPro" id="IPR023465">
    <property type="entry name" value="Riboflavin_kinase_dom_sf"/>
</dbReference>
<evidence type="ECO:0000256" key="4">
    <source>
        <dbReference type="ARBA" id="ARBA00022630"/>
    </source>
</evidence>
<dbReference type="PANTHER" id="PTHR22749:SF6">
    <property type="entry name" value="RIBOFLAVIN KINASE"/>
    <property type="match status" value="1"/>
</dbReference>
<keyword evidence="6 15" id="KW-0808">Transferase</keyword>
<dbReference type="PIRSF" id="PIRSF004491">
    <property type="entry name" value="FAD_Synth"/>
    <property type="match status" value="1"/>
</dbReference>
<keyword evidence="10 15" id="KW-0274">FAD</keyword>
<reference evidence="17 18" key="1">
    <citation type="submission" date="2015-04" db="EMBL/GenBank/DDBJ databases">
        <title>Complete genome sequence of Sulfurovum lithotrophicum ATCC BAA-797T.</title>
        <authorList>
            <person name="Ahn J."/>
            <person name="Park G."/>
            <person name="Jeon W."/>
            <person name="Jang Y."/>
            <person name="Jang M."/>
            <person name="Lee H."/>
            <person name="Lee H."/>
        </authorList>
    </citation>
    <scope>NUCLEOTIDE SEQUENCE [LARGE SCALE GENOMIC DNA]</scope>
    <source>
        <strain evidence="18">ATCC BAA-797 / 42BKT</strain>
    </source>
</reference>
<evidence type="ECO:0000256" key="10">
    <source>
        <dbReference type="ARBA" id="ARBA00022827"/>
    </source>
</evidence>
<comment type="catalytic activity">
    <reaction evidence="13 15">
        <text>riboflavin + ATP = FMN + ADP + H(+)</text>
        <dbReference type="Rhea" id="RHEA:14357"/>
        <dbReference type="ChEBI" id="CHEBI:15378"/>
        <dbReference type="ChEBI" id="CHEBI:30616"/>
        <dbReference type="ChEBI" id="CHEBI:57986"/>
        <dbReference type="ChEBI" id="CHEBI:58210"/>
        <dbReference type="ChEBI" id="CHEBI:456216"/>
        <dbReference type="EC" id="2.7.1.26"/>
    </reaction>
</comment>